<feature type="region of interest" description="Disordered" evidence="1">
    <location>
        <begin position="107"/>
        <end position="127"/>
    </location>
</feature>
<evidence type="ECO:0000313" key="4">
    <source>
        <dbReference type="EMBL" id="CAD9674979.1"/>
    </source>
</evidence>
<protein>
    <submittedName>
        <fullName evidence="4">Uncharacterized protein</fullName>
    </submittedName>
</protein>
<evidence type="ECO:0000313" key="2">
    <source>
        <dbReference type="EMBL" id="CAD9674973.1"/>
    </source>
</evidence>
<evidence type="ECO:0000313" key="3">
    <source>
        <dbReference type="EMBL" id="CAD9674976.1"/>
    </source>
</evidence>
<feature type="compositionally biased region" description="Basic residues" evidence="1">
    <location>
        <begin position="256"/>
        <end position="265"/>
    </location>
</feature>
<dbReference type="AlphaFoldDB" id="A0A7S2RM56"/>
<feature type="region of interest" description="Disordered" evidence="1">
    <location>
        <begin position="227"/>
        <end position="305"/>
    </location>
</feature>
<dbReference type="EMBL" id="HBHK01007931">
    <property type="protein sequence ID" value="CAD9674979.1"/>
    <property type="molecule type" value="Transcribed_RNA"/>
</dbReference>
<proteinExistence type="predicted"/>
<name>A0A7S2RM56_9STRA</name>
<accession>A0A7S2RM56</accession>
<reference evidence="4" key="1">
    <citation type="submission" date="2021-01" db="EMBL/GenBank/DDBJ databases">
        <authorList>
            <person name="Corre E."/>
            <person name="Pelletier E."/>
            <person name="Niang G."/>
            <person name="Scheremetjew M."/>
            <person name="Finn R."/>
            <person name="Kale V."/>
            <person name="Holt S."/>
            <person name="Cochrane G."/>
            <person name="Meng A."/>
            <person name="Brown T."/>
            <person name="Cohen L."/>
        </authorList>
    </citation>
    <scope>NUCLEOTIDE SEQUENCE</scope>
    <source>
        <strain evidence="4">NY070348D</strain>
    </source>
</reference>
<feature type="compositionally biased region" description="Low complexity" evidence="1">
    <location>
        <begin position="235"/>
        <end position="254"/>
    </location>
</feature>
<feature type="region of interest" description="Disordered" evidence="1">
    <location>
        <begin position="1"/>
        <end position="20"/>
    </location>
</feature>
<dbReference type="EMBL" id="HBHK01007930">
    <property type="protein sequence ID" value="CAD9674976.1"/>
    <property type="molecule type" value="Transcribed_RNA"/>
</dbReference>
<sequence length="319" mass="35330">MHGFPLSPEPGSPAHVGFESKNSREINDLVKQVEKLAAVQSASQSLLLQLEDRLGQTITRGDLEKAMAEKSNKVSVANAIHRKANKTDIEKSLEEINARLLELESSLQAQSTKLPPKKKRANKDDENTKKHIDDVWNFIEQDLPTKDQVGSAMDKLHEKLAGELDQLRLLIEKMSMGDKKGPLGSSNVDALEGRIRAVTENCATTYNAVKLLKEDVRRLDERINVAVTSSTPNTEGSVSSSSKSGESEMEGSPKQPKPKKKKKIIATKPKTQAPPPLPPRKTNVYTAPKNDIHQCTPSNEKRKLIKQKLENQLRKLGSK</sequence>
<evidence type="ECO:0000256" key="1">
    <source>
        <dbReference type="SAM" id="MobiDB-lite"/>
    </source>
</evidence>
<organism evidence="4">
    <name type="scientific">Mucochytrium quahogii</name>
    <dbReference type="NCBI Taxonomy" id="96639"/>
    <lineage>
        <taxon>Eukaryota</taxon>
        <taxon>Sar</taxon>
        <taxon>Stramenopiles</taxon>
        <taxon>Bigyra</taxon>
        <taxon>Labyrinthulomycetes</taxon>
        <taxon>Thraustochytrida</taxon>
        <taxon>Thraustochytriidae</taxon>
        <taxon>Mucochytrium</taxon>
    </lineage>
</organism>
<dbReference type="EMBL" id="HBHK01007929">
    <property type="protein sequence ID" value="CAD9674973.1"/>
    <property type="molecule type" value="Transcribed_RNA"/>
</dbReference>
<gene>
    <name evidence="2" type="ORF">QSP1433_LOCUS4891</name>
    <name evidence="3" type="ORF">QSP1433_LOCUS4892</name>
    <name evidence="4" type="ORF">QSP1433_LOCUS4893</name>
</gene>